<dbReference type="Gene3D" id="2.40.50.100">
    <property type="match status" value="1"/>
</dbReference>
<feature type="domain" description="Multidrug resistance protein MdtA-like beta-barrel" evidence="6">
    <location>
        <begin position="221"/>
        <end position="307"/>
    </location>
</feature>
<dbReference type="Pfam" id="PF25917">
    <property type="entry name" value="BSH_RND"/>
    <property type="match status" value="1"/>
</dbReference>
<proteinExistence type="inferred from homology"/>
<dbReference type="PANTHER" id="PTHR30158">
    <property type="entry name" value="ACRA/E-RELATED COMPONENT OF DRUG EFFLUX TRANSPORTER"/>
    <property type="match status" value="1"/>
</dbReference>
<feature type="domain" description="Multidrug resistance protein MdtA-like C-terminal permuted SH3" evidence="7">
    <location>
        <begin position="314"/>
        <end position="374"/>
    </location>
</feature>
<reference evidence="8 9" key="1">
    <citation type="submission" date="2019-03" db="EMBL/GenBank/DDBJ databases">
        <title>Genomic Encyclopedia of Type Strains, Phase IV (KMG-IV): sequencing the most valuable type-strain genomes for metagenomic binning, comparative biology and taxonomic classification.</title>
        <authorList>
            <person name="Goeker M."/>
        </authorList>
    </citation>
    <scope>NUCLEOTIDE SEQUENCE [LARGE SCALE GENOMIC DNA]</scope>
    <source>
        <strain evidence="8 9">DSM 21100</strain>
    </source>
</reference>
<keyword evidence="9" id="KW-1185">Reference proteome</keyword>
<evidence type="ECO:0000256" key="1">
    <source>
        <dbReference type="ARBA" id="ARBA00004196"/>
    </source>
</evidence>
<dbReference type="Pfam" id="PF25876">
    <property type="entry name" value="HH_MFP_RND"/>
    <property type="match status" value="1"/>
</dbReference>
<feature type="coiled-coil region" evidence="3">
    <location>
        <begin position="152"/>
        <end position="179"/>
    </location>
</feature>
<feature type="domain" description="Multidrug resistance protein MdtA-like alpha-helical hairpin" evidence="4">
    <location>
        <begin position="114"/>
        <end position="183"/>
    </location>
</feature>
<name>A0A4R3KVA8_9SPHI</name>
<dbReference type="Gene3D" id="1.10.287.470">
    <property type="entry name" value="Helix hairpin bin"/>
    <property type="match status" value="1"/>
</dbReference>
<dbReference type="Proteomes" id="UP000295807">
    <property type="component" value="Unassembled WGS sequence"/>
</dbReference>
<protein>
    <submittedName>
        <fullName evidence="8">Membrane fusion protein (Multidrug efflux system)</fullName>
    </submittedName>
</protein>
<dbReference type="GO" id="GO:0046677">
    <property type="term" value="P:response to antibiotic"/>
    <property type="evidence" value="ECO:0007669"/>
    <property type="project" value="TreeGrafter"/>
</dbReference>
<dbReference type="NCBIfam" id="TIGR01730">
    <property type="entry name" value="RND_mfp"/>
    <property type="match status" value="1"/>
</dbReference>
<comment type="subcellular location">
    <subcellularLocation>
        <location evidence="1">Cell envelope</location>
    </subcellularLocation>
</comment>
<sequence>MNNLIHTATKNKGRRTYLPLFFILLSFVFLQACSTSTGSENPAAAPQSLPVITLSSQPVTTYQEFSATLEGSKDIEIRPQVDGQLTEIYVDEGDLVKEGQRLFKINDREYTQQFNNAKASVAAAKANLAYAEIEVAKLSPLVANKVISEVQLKSAKAAQLAAEANVAQAEAMLESARINLDYTVVRAPAEGYIGRIPFKTGSLVNPSNPQALTVLSEIKNVFVYFSMSESEFLRFKEEASGNSVIEKIDSLPPVELVLADGSFYPKKGKVELVSGQFDNSMGAITFRAVFPNADRLLRSGSTGRIRIPRIRTAALTVPQEATFNLQDKIFVFAVGSDNKVVSKPLTISGKSGTSYLVESGLSPGDKIVYSGLDRLQDGSAITPMFVSIDSLKTIGSL</sequence>
<dbReference type="InterPro" id="IPR058625">
    <property type="entry name" value="MdtA-like_BSH"/>
</dbReference>
<dbReference type="InterPro" id="IPR058626">
    <property type="entry name" value="MdtA-like_b-barrel"/>
</dbReference>
<evidence type="ECO:0000259" key="7">
    <source>
        <dbReference type="Pfam" id="PF25967"/>
    </source>
</evidence>
<keyword evidence="3" id="KW-0175">Coiled coil</keyword>
<dbReference type="GO" id="GO:0005886">
    <property type="term" value="C:plasma membrane"/>
    <property type="evidence" value="ECO:0007669"/>
    <property type="project" value="TreeGrafter"/>
</dbReference>
<evidence type="ECO:0000259" key="6">
    <source>
        <dbReference type="Pfam" id="PF25944"/>
    </source>
</evidence>
<gene>
    <name evidence="8" type="ORF">EDD80_102281</name>
</gene>
<dbReference type="SUPFAM" id="SSF111369">
    <property type="entry name" value="HlyD-like secretion proteins"/>
    <property type="match status" value="1"/>
</dbReference>
<evidence type="ECO:0000259" key="4">
    <source>
        <dbReference type="Pfam" id="PF25876"/>
    </source>
</evidence>
<comment type="similarity">
    <text evidence="2">Belongs to the membrane fusion protein (MFP) (TC 8.A.1) family.</text>
</comment>
<dbReference type="GO" id="GO:0022857">
    <property type="term" value="F:transmembrane transporter activity"/>
    <property type="evidence" value="ECO:0007669"/>
    <property type="project" value="InterPro"/>
</dbReference>
<dbReference type="InterPro" id="IPR006143">
    <property type="entry name" value="RND_pump_MFP"/>
</dbReference>
<dbReference type="EMBL" id="SMAD01000002">
    <property type="protein sequence ID" value="TCS89088.1"/>
    <property type="molecule type" value="Genomic_DNA"/>
</dbReference>
<dbReference type="Gene3D" id="2.40.30.170">
    <property type="match status" value="1"/>
</dbReference>
<dbReference type="RefSeq" id="WP_132128177.1">
    <property type="nucleotide sequence ID" value="NZ_CP042432.1"/>
</dbReference>
<evidence type="ECO:0000256" key="2">
    <source>
        <dbReference type="ARBA" id="ARBA00009477"/>
    </source>
</evidence>
<dbReference type="Gene3D" id="2.40.420.20">
    <property type="match status" value="1"/>
</dbReference>
<dbReference type="OrthoDB" id="9801814at2"/>
<comment type="caution">
    <text evidence="8">The sequence shown here is derived from an EMBL/GenBank/DDBJ whole genome shotgun (WGS) entry which is preliminary data.</text>
</comment>
<dbReference type="Pfam" id="PF25967">
    <property type="entry name" value="RND-MFP_C"/>
    <property type="match status" value="1"/>
</dbReference>
<dbReference type="AlphaFoldDB" id="A0A4R3KVA8"/>
<dbReference type="InterPro" id="IPR058624">
    <property type="entry name" value="MdtA-like_HH"/>
</dbReference>
<dbReference type="GO" id="GO:0030313">
    <property type="term" value="C:cell envelope"/>
    <property type="evidence" value="ECO:0007669"/>
    <property type="project" value="UniProtKB-SubCell"/>
</dbReference>
<dbReference type="PANTHER" id="PTHR30158:SF23">
    <property type="entry name" value="MULTIDRUG RESISTANCE PROTEIN MEXA"/>
    <property type="match status" value="1"/>
</dbReference>
<dbReference type="InterPro" id="IPR058627">
    <property type="entry name" value="MdtA-like_C"/>
</dbReference>
<evidence type="ECO:0000313" key="9">
    <source>
        <dbReference type="Proteomes" id="UP000295807"/>
    </source>
</evidence>
<dbReference type="Pfam" id="PF25944">
    <property type="entry name" value="Beta-barrel_RND"/>
    <property type="match status" value="1"/>
</dbReference>
<evidence type="ECO:0000313" key="8">
    <source>
        <dbReference type="EMBL" id="TCS89088.1"/>
    </source>
</evidence>
<evidence type="ECO:0000256" key="3">
    <source>
        <dbReference type="SAM" id="Coils"/>
    </source>
</evidence>
<accession>A0A4R3KVA8</accession>
<organism evidence="8 9">
    <name type="scientific">Anseongella ginsenosidimutans</name>
    <dbReference type="NCBI Taxonomy" id="496056"/>
    <lineage>
        <taxon>Bacteria</taxon>
        <taxon>Pseudomonadati</taxon>
        <taxon>Bacteroidota</taxon>
        <taxon>Sphingobacteriia</taxon>
        <taxon>Sphingobacteriales</taxon>
        <taxon>Sphingobacteriaceae</taxon>
        <taxon>Anseongella</taxon>
    </lineage>
</organism>
<feature type="domain" description="Multidrug resistance protein MdtA-like barrel-sandwich hybrid" evidence="5">
    <location>
        <begin position="75"/>
        <end position="214"/>
    </location>
</feature>
<evidence type="ECO:0000259" key="5">
    <source>
        <dbReference type="Pfam" id="PF25917"/>
    </source>
</evidence>